<dbReference type="Proteomes" id="UP000239352">
    <property type="component" value="Unassembled WGS sequence"/>
</dbReference>
<organism evidence="1 2">
    <name type="scientific">Actinopolyspora mortivallis</name>
    <dbReference type="NCBI Taxonomy" id="33906"/>
    <lineage>
        <taxon>Bacteria</taxon>
        <taxon>Bacillati</taxon>
        <taxon>Actinomycetota</taxon>
        <taxon>Actinomycetes</taxon>
        <taxon>Actinopolysporales</taxon>
        <taxon>Actinopolysporaceae</taxon>
        <taxon>Actinopolyspora</taxon>
    </lineage>
</organism>
<comment type="caution">
    <text evidence="1">The sequence shown here is derived from an EMBL/GenBank/DDBJ whole genome shotgun (WGS) entry which is preliminary data.</text>
</comment>
<accession>A0A2T0GSQ6</accession>
<proteinExistence type="predicted"/>
<dbReference type="RefSeq" id="WP_106114969.1">
    <property type="nucleotide sequence ID" value="NZ_PVSR01000041.1"/>
</dbReference>
<evidence type="ECO:0000313" key="1">
    <source>
        <dbReference type="EMBL" id="PRW62130.1"/>
    </source>
</evidence>
<protein>
    <submittedName>
        <fullName evidence="1">Uncharacterized protein</fullName>
    </submittedName>
</protein>
<dbReference type="AlphaFoldDB" id="A0A2T0GSQ6"/>
<keyword evidence="2" id="KW-1185">Reference proteome</keyword>
<sequence>MTSTDYLRGYTAPRALLVGTLFLLAVACRLPAVVLAIAVHVLDRLSDQLLTATAAIPAVPTRVMPRSARSEHARR</sequence>
<dbReference type="EMBL" id="PVSR01000041">
    <property type="protein sequence ID" value="PRW62130.1"/>
    <property type="molecule type" value="Genomic_DNA"/>
</dbReference>
<reference evidence="1 2" key="1">
    <citation type="submission" date="2018-03" db="EMBL/GenBank/DDBJ databases">
        <title>Actinopolyspora mortivallis from Sahara, screening for active biomolecules.</title>
        <authorList>
            <person name="Selama O."/>
            <person name="Wellington E.M.H."/>
            <person name="Hacene H."/>
        </authorList>
    </citation>
    <scope>NUCLEOTIDE SEQUENCE [LARGE SCALE GENOMIC DNA]</scope>
    <source>
        <strain evidence="1 2">M5A</strain>
    </source>
</reference>
<gene>
    <name evidence="1" type="ORF">CEP50_17215</name>
</gene>
<name>A0A2T0GSQ6_ACTMO</name>
<evidence type="ECO:0000313" key="2">
    <source>
        <dbReference type="Proteomes" id="UP000239352"/>
    </source>
</evidence>
<dbReference type="InParanoid" id="A0A2T0GSQ6"/>